<reference evidence="3" key="1">
    <citation type="submission" date="2017-06" db="EMBL/GenBank/DDBJ databases">
        <authorList>
            <person name="Varghese N."/>
            <person name="Submissions S."/>
        </authorList>
    </citation>
    <scope>NUCLEOTIDE SEQUENCE [LARGE SCALE GENOMIC DNA]</scope>
    <source>
        <strain evidence="3">DSM 27993</strain>
    </source>
</reference>
<keyword evidence="1" id="KW-0732">Signal</keyword>
<gene>
    <name evidence="2" type="ORF">SAMN04488111_2978</name>
</gene>
<evidence type="ECO:0008006" key="4">
    <source>
        <dbReference type="Google" id="ProtNLM"/>
    </source>
</evidence>
<dbReference type="RefSeq" id="WP_089379237.1">
    <property type="nucleotide sequence ID" value="NZ_FZNX01000005.1"/>
</dbReference>
<organism evidence="2 3">
    <name type="scientific">Lutibacter flavus</name>
    <dbReference type="NCBI Taxonomy" id="691689"/>
    <lineage>
        <taxon>Bacteria</taxon>
        <taxon>Pseudomonadati</taxon>
        <taxon>Bacteroidota</taxon>
        <taxon>Flavobacteriia</taxon>
        <taxon>Flavobacteriales</taxon>
        <taxon>Flavobacteriaceae</taxon>
        <taxon>Lutibacter</taxon>
    </lineage>
</organism>
<dbReference type="OrthoDB" id="1491239at2"/>
<name>A0A238Z1G6_9FLAO</name>
<dbReference type="AlphaFoldDB" id="A0A238Z1G6"/>
<dbReference type="EMBL" id="FZNX01000005">
    <property type="protein sequence ID" value="SNR76788.1"/>
    <property type="molecule type" value="Genomic_DNA"/>
</dbReference>
<keyword evidence="3" id="KW-1185">Reference proteome</keyword>
<dbReference type="Gene3D" id="2.40.160.60">
    <property type="entry name" value="Outer membrane protein transport protein (OMPP1/FadL/TodX)"/>
    <property type="match status" value="1"/>
</dbReference>
<evidence type="ECO:0000313" key="3">
    <source>
        <dbReference type="Proteomes" id="UP000198412"/>
    </source>
</evidence>
<evidence type="ECO:0000313" key="2">
    <source>
        <dbReference type="EMBL" id="SNR76788.1"/>
    </source>
</evidence>
<proteinExistence type="predicted"/>
<feature type="chain" id="PRO_5011991824" description="Long-chain fatty acid transport protein" evidence="1">
    <location>
        <begin position="20"/>
        <end position="427"/>
    </location>
</feature>
<sequence>MIRKIIVVVTLFVSVISFAQKNNASAYSFFGIGDKNSSNTVEQLSMGGFGVSLSDAFRLNLSNPASLSGLKFTAYSLAIENKNIWAKDGNDTQAGATTYLSYLVMGIPLGNNAGMSFGLLPNTSVGYSLTATEYDSNNDINELTLYKGEGGSNKVFLGFGAQIFEGFSVGLQGNYIFGNIENSIINQQKDVALATKYETLSNLKGFSLNGGFQYKTKLNSKVDLHLGANFDLANDIDTEGEEYVYSTSISSGEIPRDTILNKKSTGLLKSPLKTTFGVGFGKENKWYAGMDYSFQEALELQGSILNNYSRISYDKYNKISIGGFYTPKFNSITSYWNRVTYRAGVKIEQTGLLVDGIGNGTDFTSIDDFGISFGVGLPVSNQLSNLNLGFELGKRGKINKGLVQENYLNFRLSFSLNDKWFKKREIF</sequence>
<evidence type="ECO:0000256" key="1">
    <source>
        <dbReference type="SAM" id="SignalP"/>
    </source>
</evidence>
<dbReference type="Proteomes" id="UP000198412">
    <property type="component" value="Unassembled WGS sequence"/>
</dbReference>
<feature type="signal peptide" evidence="1">
    <location>
        <begin position="1"/>
        <end position="19"/>
    </location>
</feature>
<accession>A0A238Z1G6</accession>
<protein>
    <recommendedName>
        <fullName evidence="4">Long-chain fatty acid transport protein</fullName>
    </recommendedName>
</protein>